<evidence type="ECO:0000313" key="5">
    <source>
        <dbReference type="Proteomes" id="UP000184041"/>
    </source>
</evidence>
<dbReference type="Proteomes" id="UP000184041">
    <property type="component" value="Unassembled WGS sequence"/>
</dbReference>
<keyword evidence="2" id="KW-1133">Transmembrane helix</keyword>
<reference evidence="4 5" key="1">
    <citation type="submission" date="2016-11" db="EMBL/GenBank/DDBJ databases">
        <authorList>
            <person name="Jaros S."/>
            <person name="Januszkiewicz K."/>
            <person name="Wedrychowicz H."/>
        </authorList>
    </citation>
    <scope>NUCLEOTIDE SEQUENCE [LARGE SCALE GENOMIC DNA]</scope>
    <source>
        <strain evidence="4 5">DSM 21986</strain>
    </source>
</reference>
<dbReference type="InterPro" id="IPR005182">
    <property type="entry name" value="YdbS-like_PH"/>
</dbReference>
<feature type="region of interest" description="Disordered" evidence="1">
    <location>
        <begin position="125"/>
        <end position="147"/>
    </location>
</feature>
<protein>
    <submittedName>
        <fullName evidence="4">PH domain-containing protein</fullName>
    </submittedName>
</protein>
<feature type="domain" description="YdbS-like PH" evidence="3">
    <location>
        <begin position="49"/>
        <end position="105"/>
    </location>
</feature>
<keyword evidence="2" id="KW-0812">Transmembrane</keyword>
<feature type="compositionally biased region" description="Basic and acidic residues" evidence="1">
    <location>
        <begin position="130"/>
        <end position="147"/>
    </location>
</feature>
<dbReference type="STRING" id="1194090.SAMN05443144_11192"/>
<keyword evidence="5" id="KW-1185">Reference proteome</keyword>
<dbReference type="OrthoDB" id="1524298at2"/>
<name>A0A1M5DEM6_9BACT</name>
<dbReference type="EMBL" id="FQUS01000011">
    <property type="protein sequence ID" value="SHF65427.1"/>
    <property type="molecule type" value="Genomic_DNA"/>
</dbReference>
<sequence length="175" mass="20376">MANQSDSKSIELTISWKNHLPGYALSILLIPLFGIGLLGLYWVRKRQQRLSYRVTDTRISSRDAKYQRNVDLVSIEQVEVRQSWLQEKLGVGDLELHTSASSMTLFGMETPYHLKGMLEKAIAAQRKQKQTGEDRERHEPEYDPGSMDKIDYLTGLWQQGLMSDEDYKKERRHFE</sequence>
<dbReference type="AlphaFoldDB" id="A0A1M5DEM6"/>
<evidence type="ECO:0000256" key="2">
    <source>
        <dbReference type="SAM" id="Phobius"/>
    </source>
</evidence>
<evidence type="ECO:0000256" key="1">
    <source>
        <dbReference type="SAM" id="MobiDB-lite"/>
    </source>
</evidence>
<accession>A0A1M5DEM6</accession>
<organism evidence="4 5">
    <name type="scientific">Fodinibius roseus</name>
    <dbReference type="NCBI Taxonomy" id="1194090"/>
    <lineage>
        <taxon>Bacteria</taxon>
        <taxon>Pseudomonadati</taxon>
        <taxon>Balneolota</taxon>
        <taxon>Balneolia</taxon>
        <taxon>Balneolales</taxon>
        <taxon>Balneolaceae</taxon>
        <taxon>Fodinibius</taxon>
    </lineage>
</organism>
<feature type="transmembrane region" description="Helical" evidence="2">
    <location>
        <begin position="20"/>
        <end position="43"/>
    </location>
</feature>
<evidence type="ECO:0000259" key="3">
    <source>
        <dbReference type="Pfam" id="PF03703"/>
    </source>
</evidence>
<dbReference type="RefSeq" id="WP_073064132.1">
    <property type="nucleotide sequence ID" value="NZ_FQUS01000011.1"/>
</dbReference>
<proteinExistence type="predicted"/>
<gene>
    <name evidence="4" type="ORF">SAMN05443144_11192</name>
</gene>
<evidence type="ECO:0000313" key="4">
    <source>
        <dbReference type="EMBL" id="SHF65427.1"/>
    </source>
</evidence>
<dbReference type="Pfam" id="PF03703">
    <property type="entry name" value="bPH_2"/>
    <property type="match status" value="1"/>
</dbReference>
<keyword evidence="2" id="KW-0472">Membrane</keyword>